<dbReference type="Proteomes" id="UP000243534">
    <property type="component" value="Unassembled WGS sequence"/>
</dbReference>
<protein>
    <submittedName>
        <fullName evidence="1">Uncharacterized protein</fullName>
    </submittedName>
</protein>
<name>A0A1E7Z500_9GAMM</name>
<sequence length="116" mass="13007">MWKTQFYIGSDSIAVVALSLRSDTRQAAQLSPQLSNEEQAYNDGLKKGIRLIGDVVNRQPQAEKLIAATFSQCQQVAKRLQTVPQAQRIRVYIANPELTTYGSGKYTGLIRRGRYC</sequence>
<reference evidence="1 2" key="1">
    <citation type="submission" date="2016-07" db="EMBL/GenBank/DDBJ databases">
        <authorList>
            <person name="Yuval B."/>
        </authorList>
    </citation>
    <scope>NUCLEOTIDE SEQUENCE [LARGE SCALE GENOMIC DNA]</scope>
    <source>
        <strain evidence="1 2">IL</strain>
    </source>
</reference>
<proteinExistence type="predicted"/>
<dbReference type="AlphaFoldDB" id="A0A1E7Z500"/>
<dbReference type="Gene3D" id="3.40.50.1980">
    <property type="entry name" value="Nitrogenase molybdenum iron protein domain"/>
    <property type="match status" value="1"/>
</dbReference>
<dbReference type="SUPFAM" id="SSF53807">
    <property type="entry name" value="Helical backbone' metal receptor"/>
    <property type="match status" value="1"/>
</dbReference>
<comment type="caution">
    <text evidence="1">The sequence shown here is derived from an EMBL/GenBank/DDBJ whole genome shotgun (WGS) entry which is preliminary data.</text>
</comment>
<organism evidence="1 2">
    <name type="scientific">Candidatus Erwinia dacicola</name>
    <dbReference type="NCBI Taxonomy" id="252393"/>
    <lineage>
        <taxon>Bacteria</taxon>
        <taxon>Pseudomonadati</taxon>
        <taxon>Pseudomonadota</taxon>
        <taxon>Gammaproteobacteria</taxon>
        <taxon>Enterobacterales</taxon>
        <taxon>Erwiniaceae</taxon>
        <taxon>Erwinia</taxon>
    </lineage>
</organism>
<gene>
    <name evidence="1" type="ORF">BBW68_03885</name>
</gene>
<accession>A0A1E7Z500</accession>
<dbReference type="EMBL" id="MAYS01000021">
    <property type="protein sequence ID" value="OFC63804.1"/>
    <property type="molecule type" value="Genomic_DNA"/>
</dbReference>
<evidence type="ECO:0000313" key="1">
    <source>
        <dbReference type="EMBL" id="OFC63804.1"/>
    </source>
</evidence>
<evidence type="ECO:0000313" key="2">
    <source>
        <dbReference type="Proteomes" id="UP000243534"/>
    </source>
</evidence>